<name>A0A840E819_9HYPH</name>
<feature type="transmembrane region" description="Helical" evidence="1">
    <location>
        <begin position="20"/>
        <end position="39"/>
    </location>
</feature>
<keyword evidence="1" id="KW-1133">Transmembrane helix</keyword>
<proteinExistence type="predicted"/>
<keyword evidence="1" id="KW-0812">Transmembrane</keyword>
<protein>
    <submittedName>
        <fullName evidence="2">Uncharacterized protein</fullName>
    </submittedName>
</protein>
<dbReference type="EMBL" id="JACIFE010000031">
    <property type="protein sequence ID" value="MBB4077226.1"/>
    <property type="molecule type" value="Genomic_DNA"/>
</dbReference>
<keyword evidence="1" id="KW-0472">Membrane</keyword>
<keyword evidence="3" id="KW-1185">Reference proteome</keyword>
<evidence type="ECO:0000313" key="2">
    <source>
        <dbReference type="EMBL" id="MBB4077226.1"/>
    </source>
</evidence>
<evidence type="ECO:0000256" key="1">
    <source>
        <dbReference type="SAM" id="Phobius"/>
    </source>
</evidence>
<accession>A0A840E819</accession>
<evidence type="ECO:0000313" key="3">
    <source>
        <dbReference type="Proteomes" id="UP000585970"/>
    </source>
</evidence>
<dbReference type="AlphaFoldDB" id="A0A840E819"/>
<gene>
    <name evidence="2" type="ORF">GGR08_001554</name>
</gene>
<comment type="caution">
    <text evidence="2">The sequence shown here is derived from an EMBL/GenBank/DDBJ whole genome shotgun (WGS) entry which is preliminary data.</text>
</comment>
<dbReference type="Proteomes" id="UP000585970">
    <property type="component" value="Unassembled WGS sequence"/>
</dbReference>
<organism evidence="2 3">
    <name type="scientific">Bartonella fuyuanensis</name>
    <dbReference type="NCBI Taxonomy" id="1460968"/>
    <lineage>
        <taxon>Bacteria</taxon>
        <taxon>Pseudomonadati</taxon>
        <taxon>Pseudomonadota</taxon>
        <taxon>Alphaproteobacteria</taxon>
        <taxon>Hyphomicrobiales</taxon>
        <taxon>Bartonellaceae</taxon>
        <taxon>Bartonella</taxon>
    </lineage>
</organism>
<sequence>MEILKQMFFKNRKQPMQKKFVATAVGYAPWGLGVAEYFYNL</sequence>
<reference evidence="2 3" key="1">
    <citation type="submission" date="2020-08" db="EMBL/GenBank/DDBJ databases">
        <title>Genomic Encyclopedia of Type Strains, Phase IV (KMG-IV): sequencing the most valuable type-strain genomes for metagenomic binning, comparative biology and taxonomic classification.</title>
        <authorList>
            <person name="Goeker M."/>
        </authorList>
    </citation>
    <scope>NUCLEOTIDE SEQUENCE [LARGE SCALE GENOMIC DNA]</scope>
    <source>
        <strain evidence="2 3">DSM 100694</strain>
    </source>
</reference>